<keyword evidence="2" id="KW-0378">Hydrolase</keyword>
<name>A0A1A9WRQ6_9MUSC</name>
<dbReference type="GO" id="GO:0030145">
    <property type="term" value="F:manganese ion binding"/>
    <property type="evidence" value="ECO:0007669"/>
    <property type="project" value="TreeGrafter"/>
</dbReference>
<dbReference type="Gene3D" id="3.40.800.10">
    <property type="entry name" value="Ureohydrolase domain"/>
    <property type="match status" value="1"/>
</dbReference>
<organism evidence="5 6">
    <name type="scientific">Glossina brevipalpis</name>
    <dbReference type="NCBI Taxonomy" id="37001"/>
    <lineage>
        <taxon>Eukaryota</taxon>
        <taxon>Metazoa</taxon>
        <taxon>Ecdysozoa</taxon>
        <taxon>Arthropoda</taxon>
        <taxon>Hexapoda</taxon>
        <taxon>Insecta</taxon>
        <taxon>Pterygota</taxon>
        <taxon>Neoptera</taxon>
        <taxon>Endopterygota</taxon>
        <taxon>Diptera</taxon>
        <taxon>Brachycera</taxon>
        <taxon>Muscomorpha</taxon>
        <taxon>Hippoboscoidea</taxon>
        <taxon>Glossinidae</taxon>
        <taxon>Glossina</taxon>
    </lineage>
</organism>
<evidence type="ECO:0000313" key="6">
    <source>
        <dbReference type="Proteomes" id="UP000091820"/>
    </source>
</evidence>
<dbReference type="SUPFAM" id="SSF52768">
    <property type="entry name" value="Arginase/deacetylase"/>
    <property type="match status" value="1"/>
</dbReference>
<evidence type="ECO:0000256" key="4">
    <source>
        <dbReference type="PROSITE-ProRule" id="PRU00742"/>
    </source>
</evidence>
<evidence type="ECO:0000256" key="1">
    <source>
        <dbReference type="ARBA" id="ARBA00022723"/>
    </source>
</evidence>
<dbReference type="PANTHER" id="PTHR43782:SF3">
    <property type="entry name" value="ARGINASE"/>
    <property type="match status" value="1"/>
</dbReference>
<dbReference type="GO" id="GO:0005634">
    <property type="term" value="C:nucleus"/>
    <property type="evidence" value="ECO:0007669"/>
    <property type="project" value="TreeGrafter"/>
</dbReference>
<proteinExistence type="inferred from homology"/>
<evidence type="ECO:0000256" key="2">
    <source>
        <dbReference type="ARBA" id="ARBA00022801"/>
    </source>
</evidence>
<keyword evidence="3" id="KW-0464">Manganese</keyword>
<dbReference type="GO" id="GO:0004053">
    <property type="term" value="F:arginase activity"/>
    <property type="evidence" value="ECO:0007669"/>
    <property type="project" value="TreeGrafter"/>
</dbReference>
<dbReference type="AlphaFoldDB" id="A0A1A9WRQ6"/>
<evidence type="ECO:0000256" key="3">
    <source>
        <dbReference type="ARBA" id="ARBA00023211"/>
    </source>
</evidence>
<keyword evidence="1" id="KW-0479">Metal-binding</keyword>
<keyword evidence="6" id="KW-1185">Reference proteome</keyword>
<reference evidence="6" key="1">
    <citation type="submission" date="2014-03" db="EMBL/GenBank/DDBJ databases">
        <authorList>
            <person name="Aksoy S."/>
            <person name="Warren W."/>
            <person name="Wilson R.K."/>
        </authorList>
    </citation>
    <scope>NUCLEOTIDE SEQUENCE [LARGE SCALE GENOMIC DNA]</scope>
    <source>
        <strain evidence="6">IAEA</strain>
    </source>
</reference>
<protein>
    <recommendedName>
        <fullName evidence="7">Arginase</fullName>
    </recommendedName>
</protein>
<dbReference type="InterPro" id="IPR023696">
    <property type="entry name" value="Ureohydrolase_dom_sf"/>
</dbReference>
<dbReference type="InterPro" id="IPR006035">
    <property type="entry name" value="Ureohydrolase"/>
</dbReference>
<sequence length="136" mass="15401">MFKNSANTIMRNYAASRTNTSKRLGILGVPFSKGQGKKGVDLAPDFLRDNGLLRMLSKCNVNISDYGNLKYESHITREDRPPNPYKKIKNYAEFMACNKALIPRISEILNENDMFLILGGDHSIGFGRCLYAYKIM</sequence>
<accession>A0A1A9WRQ6</accession>
<dbReference type="Proteomes" id="UP000091820">
    <property type="component" value="Unassembled WGS sequence"/>
</dbReference>
<dbReference type="EnsemblMetazoa" id="GBRI029768-RA">
    <property type="protein sequence ID" value="GBRI029768-PA"/>
    <property type="gene ID" value="GBRI029768"/>
</dbReference>
<dbReference type="Pfam" id="PF00491">
    <property type="entry name" value="Arginase"/>
    <property type="match status" value="1"/>
</dbReference>
<evidence type="ECO:0000313" key="5">
    <source>
        <dbReference type="EnsemblMetazoa" id="GBRI029768-PA"/>
    </source>
</evidence>
<dbReference type="GO" id="GO:0005829">
    <property type="term" value="C:cytosol"/>
    <property type="evidence" value="ECO:0007669"/>
    <property type="project" value="TreeGrafter"/>
</dbReference>
<evidence type="ECO:0008006" key="7">
    <source>
        <dbReference type="Google" id="ProtNLM"/>
    </source>
</evidence>
<dbReference type="STRING" id="37001.A0A1A9WRQ6"/>
<comment type="similarity">
    <text evidence="4">Belongs to the arginase family.</text>
</comment>
<dbReference type="PANTHER" id="PTHR43782">
    <property type="entry name" value="ARGINASE"/>
    <property type="match status" value="1"/>
</dbReference>
<dbReference type="VEuPathDB" id="VectorBase:GBRI029768"/>
<dbReference type="PROSITE" id="PS51409">
    <property type="entry name" value="ARGINASE_2"/>
    <property type="match status" value="1"/>
</dbReference>
<reference evidence="5" key="2">
    <citation type="submission" date="2020-05" db="UniProtKB">
        <authorList>
            <consortium name="EnsemblMetazoa"/>
        </authorList>
    </citation>
    <scope>IDENTIFICATION</scope>
    <source>
        <strain evidence="5">IAEA</strain>
    </source>
</reference>